<accession>A0A7D9MJ74</accession>
<feature type="compositionally biased region" description="Basic residues" evidence="1">
    <location>
        <begin position="24"/>
        <end position="36"/>
    </location>
</feature>
<feature type="region of interest" description="Disordered" evidence="1">
    <location>
        <begin position="71"/>
        <end position="101"/>
    </location>
</feature>
<evidence type="ECO:0000313" key="2">
    <source>
        <dbReference type="EMBL" id="CAB4046343.1"/>
    </source>
</evidence>
<reference evidence="2" key="1">
    <citation type="submission" date="2020-04" db="EMBL/GenBank/DDBJ databases">
        <authorList>
            <person name="Alioto T."/>
            <person name="Alioto T."/>
            <person name="Gomez Garrido J."/>
        </authorList>
    </citation>
    <scope>NUCLEOTIDE SEQUENCE</scope>
    <source>
        <strain evidence="2">A484AB</strain>
    </source>
</reference>
<proteinExistence type="predicted"/>
<dbReference type="EMBL" id="CACRXK020050425">
    <property type="protein sequence ID" value="CAB4046343.1"/>
    <property type="molecule type" value="Genomic_DNA"/>
</dbReference>
<keyword evidence="3" id="KW-1185">Reference proteome</keyword>
<gene>
    <name evidence="2" type="ORF">PACLA_8A085747</name>
</gene>
<evidence type="ECO:0000313" key="3">
    <source>
        <dbReference type="Proteomes" id="UP001152795"/>
    </source>
</evidence>
<sequence>NLLQIPSKETAAPSRAKPAEAQLRRPRARHPRTKRELRRNVVKAKMETTVEVPALATAIPEVERKDPVLAESMLAEEKEARSRRPALATQSPPMARWQEPR</sequence>
<feature type="region of interest" description="Disordered" evidence="1">
    <location>
        <begin position="1"/>
        <end position="36"/>
    </location>
</feature>
<dbReference type="Proteomes" id="UP001152795">
    <property type="component" value="Unassembled WGS sequence"/>
</dbReference>
<feature type="non-terminal residue" evidence="2">
    <location>
        <position position="101"/>
    </location>
</feature>
<dbReference type="AlphaFoldDB" id="A0A7D9MJ74"/>
<evidence type="ECO:0000256" key="1">
    <source>
        <dbReference type="SAM" id="MobiDB-lite"/>
    </source>
</evidence>
<feature type="non-terminal residue" evidence="2">
    <location>
        <position position="1"/>
    </location>
</feature>
<name>A0A7D9MJ74_PARCT</name>
<protein>
    <submittedName>
        <fullName evidence="2">Uncharacterized protein</fullName>
    </submittedName>
</protein>
<organism evidence="2 3">
    <name type="scientific">Paramuricea clavata</name>
    <name type="common">Red gorgonian</name>
    <name type="synonym">Violescent sea-whip</name>
    <dbReference type="NCBI Taxonomy" id="317549"/>
    <lineage>
        <taxon>Eukaryota</taxon>
        <taxon>Metazoa</taxon>
        <taxon>Cnidaria</taxon>
        <taxon>Anthozoa</taxon>
        <taxon>Octocorallia</taxon>
        <taxon>Malacalcyonacea</taxon>
        <taxon>Plexauridae</taxon>
        <taxon>Paramuricea</taxon>
    </lineage>
</organism>
<comment type="caution">
    <text evidence="2">The sequence shown here is derived from an EMBL/GenBank/DDBJ whole genome shotgun (WGS) entry which is preliminary data.</text>
</comment>